<keyword evidence="2" id="KW-1185">Reference proteome</keyword>
<dbReference type="Proteomes" id="UP000095287">
    <property type="component" value="Unplaced"/>
</dbReference>
<accession>A0A1I8ALZ4</accession>
<evidence type="ECO:0000256" key="1">
    <source>
        <dbReference type="SAM" id="SignalP"/>
    </source>
</evidence>
<feature type="signal peptide" evidence="1">
    <location>
        <begin position="1"/>
        <end position="22"/>
    </location>
</feature>
<feature type="chain" id="PRO_5009314812" evidence="1">
    <location>
        <begin position="23"/>
        <end position="439"/>
    </location>
</feature>
<keyword evidence="1" id="KW-0732">Signal</keyword>
<evidence type="ECO:0000313" key="3">
    <source>
        <dbReference type="WBParaSite" id="L893_g7156.t1"/>
    </source>
</evidence>
<evidence type="ECO:0000313" key="2">
    <source>
        <dbReference type="Proteomes" id="UP000095287"/>
    </source>
</evidence>
<dbReference type="AlphaFoldDB" id="A0A1I8ALZ4"/>
<reference evidence="3" key="1">
    <citation type="submission" date="2016-11" db="UniProtKB">
        <authorList>
            <consortium name="WormBaseParasite"/>
        </authorList>
    </citation>
    <scope>IDENTIFICATION</scope>
</reference>
<name>A0A1I8ALZ4_9BILA</name>
<protein>
    <submittedName>
        <fullName evidence="3">Uncharacterized protein</fullName>
    </submittedName>
</protein>
<sequence>MRSTVGLLAALLLLFCCSVTSASYEKVIACGTYYGTSYIPWIGPPVGKYYFFAKEWSAEKSDFVNVDSYLLSDCGFETIGSLCRRSYKNVSYGLDLNVTKNLPIDAPYHRKIFPGESEFGEAKLFKCQDYIRAPEPEVPEGSWSDRLSAATQETCKSEEEWLTASTEECGKKPTNYVLGAQCGDQDKYMEVIFVCDKPKKDILLEIDSEFLAAEKEYLHNIQFVLFERFREVVKDLNKPRSGNPIEAVDTFRTDLHRTVAAATDLRRTFTRAYLYADTTIEVRHSDVERTSNYSTHYISRKTVLAKAKEYAKIVGDRRWTALFTVASHMVQTSLPDQIIMSEMMNYDAENLLKRVEDVNNDIPRNIFTRRHNIRVVDELDLFPELKEQMTDYYVEYVKNHTLGIARKHLGFLNESGAHARLFAMYKEIFRSGFIDQKYM</sequence>
<proteinExistence type="predicted"/>
<organism evidence="2 3">
    <name type="scientific">Steinernema glaseri</name>
    <dbReference type="NCBI Taxonomy" id="37863"/>
    <lineage>
        <taxon>Eukaryota</taxon>
        <taxon>Metazoa</taxon>
        <taxon>Ecdysozoa</taxon>
        <taxon>Nematoda</taxon>
        <taxon>Chromadorea</taxon>
        <taxon>Rhabditida</taxon>
        <taxon>Tylenchina</taxon>
        <taxon>Panagrolaimomorpha</taxon>
        <taxon>Strongyloidoidea</taxon>
        <taxon>Steinernematidae</taxon>
        <taxon>Steinernema</taxon>
    </lineage>
</organism>
<dbReference type="WBParaSite" id="L893_g7156.t1">
    <property type="protein sequence ID" value="L893_g7156.t1"/>
    <property type="gene ID" value="L893_g7156"/>
</dbReference>